<gene>
    <name evidence="2" type="ORF">SAMN05216290_2034</name>
</gene>
<dbReference type="AlphaFoldDB" id="A0A1I0Q5T8"/>
<evidence type="ECO:0000313" key="2">
    <source>
        <dbReference type="EMBL" id="SEW22229.1"/>
    </source>
</evidence>
<organism evidence="2 3">
    <name type="scientific">Roseivirga pacifica</name>
    <dbReference type="NCBI Taxonomy" id="1267423"/>
    <lineage>
        <taxon>Bacteria</taxon>
        <taxon>Pseudomonadati</taxon>
        <taxon>Bacteroidota</taxon>
        <taxon>Cytophagia</taxon>
        <taxon>Cytophagales</taxon>
        <taxon>Roseivirgaceae</taxon>
        <taxon>Roseivirga</taxon>
    </lineage>
</organism>
<dbReference type="Proteomes" id="UP000199437">
    <property type="component" value="Unassembled WGS sequence"/>
</dbReference>
<dbReference type="GeneID" id="99986748"/>
<dbReference type="PANTHER" id="PTHR39200">
    <property type="entry name" value="HYPOTHETICAL EXPORTED PROTEIN"/>
    <property type="match status" value="1"/>
</dbReference>
<dbReference type="STRING" id="1267423.SAMN05216290_2034"/>
<accession>A0A1I0Q5T8</accession>
<keyword evidence="3" id="KW-1185">Reference proteome</keyword>
<evidence type="ECO:0000313" key="3">
    <source>
        <dbReference type="Proteomes" id="UP000199437"/>
    </source>
</evidence>
<protein>
    <submittedName>
        <fullName evidence="2">Putative auto-transporter adhesin, head GIN domain</fullName>
    </submittedName>
</protein>
<dbReference type="RefSeq" id="WP_090258476.1">
    <property type="nucleotide sequence ID" value="NZ_FOIR01000002.1"/>
</dbReference>
<dbReference type="PROSITE" id="PS51257">
    <property type="entry name" value="PROKAR_LIPOPROTEIN"/>
    <property type="match status" value="1"/>
</dbReference>
<dbReference type="OrthoDB" id="5585143at2"/>
<dbReference type="Gene3D" id="2.160.20.120">
    <property type="match status" value="1"/>
</dbReference>
<sequence>MKKQTLLLIALFTLSISSCDLDGISPSGPVVTETYTLGDFEKVNIGLPAKVTLVQVTENPEVVIEAHENLFNVIKVNIHGNELKLGTRSNINSSGIINITIYTTALSSLSFTGSGSLQTENCFEAEELKVVLSGSGDLSLCGTFSNLEVYATGSGNLNANEVSAGSINATITGSSDIQFNGTSDMLDVAISGSGSFSGFGLTSKEVNATLTGSGNISAYAETKLTVRLTGSGDISYKGNPQVNTRVTGSGKIIKTN</sequence>
<dbReference type="EMBL" id="FOIR01000002">
    <property type="protein sequence ID" value="SEW22229.1"/>
    <property type="molecule type" value="Genomic_DNA"/>
</dbReference>
<feature type="domain" description="Putative auto-transporter adhesin head GIN" evidence="1">
    <location>
        <begin position="145"/>
        <end position="240"/>
    </location>
</feature>
<dbReference type="PANTHER" id="PTHR39200:SF1">
    <property type="entry name" value="AUTO-TRANSPORTER ADHESIN HEAD GIN DOMAIN-CONTAINING PROTEIN-RELATED"/>
    <property type="match status" value="1"/>
</dbReference>
<name>A0A1I0Q5T8_9BACT</name>
<evidence type="ECO:0000259" key="1">
    <source>
        <dbReference type="Pfam" id="PF10988"/>
    </source>
</evidence>
<dbReference type="InterPro" id="IPR021255">
    <property type="entry name" value="DUF2807"/>
</dbReference>
<reference evidence="3" key="1">
    <citation type="submission" date="2016-10" db="EMBL/GenBank/DDBJ databases">
        <authorList>
            <person name="Varghese N."/>
            <person name="Submissions S."/>
        </authorList>
    </citation>
    <scope>NUCLEOTIDE SEQUENCE [LARGE SCALE GENOMIC DNA]</scope>
    <source>
        <strain evidence="3">CGMCC 1.12402</strain>
    </source>
</reference>
<dbReference type="Pfam" id="PF10988">
    <property type="entry name" value="DUF2807"/>
    <property type="match status" value="1"/>
</dbReference>
<proteinExistence type="predicted"/>